<keyword evidence="2" id="KW-1003">Cell membrane</keyword>
<dbReference type="EMBL" id="VBUT01000009">
    <property type="protein sequence ID" value="TLF74725.1"/>
    <property type="molecule type" value="Genomic_DNA"/>
</dbReference>
<dbReference type="GO" id="GO:0005886">
    <property type="term" value="C:plasma membrane"/>
    <property type="evidence" value="ECO:0007669"/>
    <property type="project" value="UniProtKB-SubCell"/>
</dbReference>
<dbReference type="InterPro" id="IPR041916">
    <property type="entry name" value="Anti_sigma_zinc_sf"/>
</dbReference>
<proteinExistence type="predicted"/>
<feature type="region of interest" description="Disordered" evidence="10">
    <location>
        <begin position="91"/>
        <end position="175"/>
    </location>
</feature>
<dbReference type="GO" id="GO:0006417">
    <property type="term" value="P:regulation of translation"/>
    <property type="evidence" value="ECO:0007669"/>
    <property type="project" value="TreeGrafter"/>
</dbReference>
<dbReference type="InterPro" id="IPR018764">
    <property type="entry name" value="RskA_C"/>
</dbReference>
<dbReference type="PANTHER" id="PTHR37461">
    <property type="entry name" value="ANTI-SIGMA-K FACTOR RSKA"/>
    <property type="match status" value="1"/>
</dbReference>
<dbReference type="Pfam" id="PF22618">
    <property type="entry name" value="RskA_N"/>
    <property type="match status" value="1"/>
</dbReference>
<sequence length="336" mass="34543">MTDAPPPEHPDDHDLLDLAHPYALDAVSDAERASIEHRLRACDPDIRRAFDEIVRQVREAMGALSVLDAQAPPQELEGRILEAIAERGAAGHDPAAVSDADRLSAPAGTDPHERSRDGELGEPAGTGLRQRSGGGEPGEPSRTDRTHLGHPSRTGPAAVEPPSSGAAGADGTDRPAADELAAARTRKRKLVRWVAAAAAVAAVVAIGAAVLGQRTSEQAPARMVTADQVLQQPDARTVTGPVSTGGTLIAHISDELDAVAITFDAVPPPPAGHAHQLWLIGPEGVPRSAGVLTDLPTPGAPYVTEFAASDQLAMTVEPAGGSPGPTTDPIAALPLS</sequence>
<evidence type="ECO:0000259" key="12">
    <source>
        <dbReference type="Pfam" id="PF10099"/>
    </source>
</evidence>
<evidence type="ECO:0000256" key="3">
    <source>
        <dbReference type="ARBA" id="ARBA00022692"/>
    </source>
</evidence>
<gene>
    <name evidence="14" type="ORF">FEK34_22180</name>
</gene>
<evidence type="ECO:0000256" key="4">
    <source>
        <dbReference type="ARBA" id="ARBA00022989"/>
    </source>
</evidence>
<evidence type="ECO:0000256" key="8">
    <source>
        <dbReference type="ARBA" id="ARBA00029829"/>
    </source>
</evidence>
<dbReference type="RefSeq" id="WP_138450638.1">
    <property type="nucleotide sequence ID" value="NZ_VBUT01000009.1"/>
</dbReference>
<dbReference type="Pfam" id="PF10099">
    <property type="entry name" value="RskA_C"/>
    <property type="match status" value="1"/>
</dbReference>
<evidence type="ECO:0000256" key="7">
    <source>
        <dbReference type="ARBA" id="ARBA00023163"/>
    </source>
</evidence>
<protein>
    <recommendedName>
        <fullName evidence="9">Regulator of SigK</fullName>
    </recommendedName>
    <alternativeName>
        <fullName evidence="8">Sigma-K anti-sigma factor RskA</fullName>
    </alternativeName>
</protein>
<evidence type="ECO:0000256" key="9">
    <source>
        <dbReference type="ARBA" id="ARBA00030803"/>
    </source>
</evidence>
<dbReference type="GO" id="GO:0016989">
    <property type="term" value="F:sigma factor antagonist activity"/>
    <property type="evidence" value="ECO:0007669"/>
    <property type="project" value="TreeGrafter"/>
</dbReference>
<evidence type="ECO:0000256" key="5">
    <source>
        <dbReference type="ARBA" id="ARBA00023015"/>
    </source>
</evidence>
<dbReference type="InterPro" id="IPR051474">
    <property type="entry name" value="Anti-sigma-K/W_factor"/>
</dbReference>
<feature type="region of interest" description="Disordered" evidence="10">
    <location>
        <begin position="317"/>
        <end position="336"/>
    </location>
</feature>
<name>A0A5R8NGA3_9NOCA</name>
<dbReference type="AlphaFoldDB" id="A0A5R8NGA3"/>
<evidence type="ECO:0000256" key="6">
    <source>
        <dbReference type="ARBA" id="ARBA00023136"/>
    </source>
</evidence>
<keyword evidence="6 11" id="KW-0472">Membrane</keyword>
<dbReference type="InterPro" id="IPR053877">
    <property type="entry name" value="RskA_N"/>
</dbReference>
<dbReference type="PANTHER" id="PTHR37461:SF1">
    <property type="entry name" value="ANTI-SIGMA-K FACTOR RSKA"/>
    <property type="match status" value="1"/>
</dbReference>
<dbReference type="Proteomes" id="UP000306378">
    <property type="component" value="Unassembled WGS sequence"/>
</dbReference>
<evidence type="ECO:0000256" key="1">
    <source>
        <dbReference type="ARBA" id="ARBA00004162"/>
    </source>
</evidence>
<feature type="domain" description="Anti-sigma K factor RskA C-terminal" evidence="12">
    <location>
        <begin position="195"/>
        <end position="330"/>
    </location>
</feature>
<feature type="transmembrane region" description="Helical" evidence="11">
    <location>
        <begin position="190"/>
        <end position="212"/>
    </location>
</feature>
<reference evidence="14 15" key="1">
    <citation type="submission" date="2019-05" db="EMBL/GenBank/DDBJ databases">
        <title>Genomes sequences of two Nocardia cyriacigeorgica environmental isolates, type strains Nocardia asteroides ATCC 19247 and Nocardia cyriacigeorgica DSM 44484.</title>
        <authorList>
            <person name="Vautrin F."/>
            <person name="Bergeron E."/>
            <person name="Dubost A."/>
            <person name="Abrouk D."/>
            <person name="Rodriguez Nava V."/>
            <person name="Pujic P."/>
        </authorList>
    </citation>
    <scope>NUCLEOTIDE SEQUENCE [LARGE SCALE GENOMIC DNA]</scope>
    <source>
        <strain evidence="14 15">EML 446</strain>
    </source>
</reference>
<accession>A0A5R8NGA3</accession>
<evidence type="ECO:0000256" key="2">
    <source>
        <dbReference type="ARBA" id="ARBA00022475"/>
    </source>
</evidence>
<comment type="subcellular location">
    <subcellularLocation>
        <location evidence="1">Cell membrane</location>
        <topology evidence="1">Single-pass membrane protein</topology>
    </subcellularLocation>
</comment>
<keyword evidence="3 11" id="KW-0812">Transmembrane</keyword>
<evidence type="ECO:0000256" key="11">
    <source>
        <dbReference type="SAM" id="Phobius"/>
    </source>
</evidence>
<dbReference type="Gene3D" id="1.10.10.1320">
    <property type="entry name" value="Anti-sigma factor, zinc-finger domain"/>
    <property type="match status" value="1"/>
</dbReference>
<feature type="domain" description="Anti-sigma-K factor RskA N-terminal" evidence="13">
    <location>
        <begin position="15"/>
        <end position="61"/>
    </location>
</feature>
<evidence type="ECO:0000256" key="10">
    <source>
        <dbReference type="SAM" id="MobiDB-lite"/>
    </source>
</evidence>
<organism evidence="14 15">
    <name type="scientific">Nocardia cyriacigeorgica</name>
    <dbReference type="NCBI Taxonomy" id="135487"/>
    <lineage>
        <taxon>Bacteria</taxon>
        <taxon>Bacillati</taxon>
        <taxon>Actinomycetota</taxon>
        <taxon>Actinomycetes</taxon>
        <taxon>Mycobacteriales</taxon>
        <taxon>Nocardiaceae</taxon>
        <taxon>Nocardia</taxon>
    </lineage>
</organism>
<keyword evidence="4 11" id="KW-1133">Transmembrane helix</keyword>
<comment type="caution">
    <text evidence="14">The sequence shown here is derived from an EMBL/GenBank/DDBJ whole genome shotgun (WGS) entry which is preliminary data.</text>
</comment>
<keyword evidence="5" id="KW-0805">Transcription regulation</keyword>
<keyword evidence="7" id="KW-0804">Transcription</keyword>
<evidence type="ECO:0000313" key="15">
    <source>
        <dbReference type="Proteomes" id="UP000306378"/>
    </source>
</evidence>
<evidence type="ECO:0000259" key="13">
    <source>
        <dbReference type="Pfam" id="PF22618"/>
    </source>
</evidence>
<evidence type="ECO:0000313" key="14">
    <source>
        <dbReference type="EMBL" id="TLF74725.1"/>
    </source>
</evidence>
<feature type="compositionally biased region" description="Basic and acidic residues" evidence="10">
    <location>
        <begin position="110"/>
        <end position="119"/>
    </location>
</feature>